<accession>A0A087C4I8</accession>
<reference evidence="1 2" key="1">
    <citation type="submission" date="2014-03" db="EMBL/GenBank/DDBJ databases">
        <title>Genomics of Bifidobacteria.</title>
        <authorList>
            <person name="Ventura M."/>
            <person name="Milani C."/>
            <person name="Lugli G.A."/>
        </authorList>
    </citation>
    <scope>NUCLEOTIDE SEQUENCE [LARGE SCALE GENOMIC DNA]</scope>
    <source>
        <strain evidence="1 2">DSM 21395</strain>
    </source>
</reference>
<evidence type="ECO:0000313" key="2">
    <source>
        <dbReference type="Proteomes" id="UP000029082"/>
    </source>
</evidence>
<gene>
    <name evidence="1" type="ORF">BMON_3000</name>
</gene>
<dbReference type="EMBL" id="JGZE01000004">
    <property type="protein sequence ID" value="KFI78188.1"/>
    <property type="molecule type" value="Genomic_DNA"/>
</dbReference>
<evidence type="ECO:0000313" key="1">
    <source>
        <dbReference type="EMBL" id="KFI78188.1"/>
    </source>
</evidence>
<proteinExistence type="predicted"/>
<name>A0A087C4I8_9BIFI</name>
<sequence length="52" mass="6115">MRRRCGELLHMGCDEPLHKRYDEPLFGVRRNPSAVAQHAVPRGLRFEITRIE</sequence>
<comment type="caution">
    <text evidence="1">The sequence shown here is derived from an EMBL/GenBank/DDBJ whole genome shotgun (WGS) entry which is preliminary data.</text>
</comment>
<keyword evidence="2" id="KW-1185">Reference proteome</keyword>
<dbReference type="Proteomes" id="UP000029082">
    <property type="component" value="Unassembled WGS sequence"/>
</dbReference>
<protein>
    <submittedName>
        <fullName evidence="1">Uncharacterized protein</fullName>
    </submittedName>
</protein>
<organism evidence="1 2">
    <name type="scientific">Bifidobacterium mongoliense DSM 21395</name>
    <dbReference type="NCBI Taxonomy" id="1437603"/>
    <lineage>
        <taxon>Bacteria</taxon>
        <taxon>Bacillati</taxon>
        <taxon>Actinomycetota</taxon>
        <taxon>Actinomycetes</taxon>
        <taxon>Bifidobacteriales</taxon>
        <taxon>Bifidobacteriaceae</taxon>
        <taxon>Bifidobacterium</taxon>
    </lineage>
</organism>
<dbReference type="AlphaFoldDB" id="A0A087C4I8"/>